<dbReference type="EC" id="2.1.1.37" evidence="1"/>
<reference evidence="7 8" key="1">
    <citation type="submission" date="2021-03" db="EMBL/GenBank/DDBJ databases">
        <title>Sequencing the genomes of 1000 actinobacteria strains.</title>
        <authorList>
            <person name="Klenk H.-P."/>
        </authorList>
    </citation>
    <scope>NUCLEOTIDE SEQUENCE [LARGE SCALE GENOMIC DNA]</scope>
    <source>
        <strain evidence="7 8">DSM 46670</strain>
    </source>
</reference>
<evidence type="ECO:0000256" key="2">
    <source>
        <dbReference type="ARBA" id="ARBA00022603"/>
    </source>
</evidence>
<dbReference type="EMBL" id="JAGINW010000001">
    <property type="protein sequence ID" value="MBP2323297.1"/>
    <property type="molecule type" value="Genomic_DNA"/>
</dbReference>
<comment type="similarity">
    <text evidence="6">Belongs to the class I-like SAM-binding methyltransferase superfamily. C5-methyltransferase family.</text>
</comment>
<evidence type="ECO:0000313" key="8">
    <source>
        <dbReference type="Proteomes" id="UP001519332"/>
    </source>
</evidence>
<dbReference type="PROSITE" id="PS00095">
    <property type="entry name" value="C5_MTASE_2"/>
    <property type="match status" value="1"/>
</dbReference>
<evidence type="ECO:0000256" key="5">
    <source>
        <dbReference type="ARBA" id="ARBA00022747"/>
    </source>
</evidence>
<evidence type="ECO:0000313" key="7">
    <source>
        <dbReference type="EMBL" id="MBP2323297.1"/>
    </source>
</evidence>
<keyword evidence="2 6" id="KW-0489">Methyltransferase</keyword>
<evidence type="ECO:0000256" key="3">
    <source>
        <dbReference type="ARBA" id="ARBA00022679"/>
    </source>
</evidence>
<dbReference type="PANTHER" id="PTHR10629:SF52">
    <property type="entry name" value="DNA (CYTOSINE-5)-METHYLTRANSFERASE 1"/>
    <property type="match status" value="1"/>
</dbReference>
<dbReference type="Gene3D" id="3.90.120.10">
    <property type="entry name" value="DNA Methylase, subunit A, domain 2"/>
    <property type="match status" value="1"/>
</dbReference>
<dbReference type="Pfam" id="PF00145">
    <property type="entry name" value="DNA_methylase"/>
    <property type="match status" value="3"/>
</dbReference>
<evidence type="ECO:0000256" key="4">
    <source>
        <dbReference type="ARBA" id="ARBA00022691"/>
    </source>
</evidence>
<keyword evidence="8" id="KW-1185">Reference proteome</keyword>
<dbReference type="Gene3D" id="3.40.50.150">
    <property type="entry name" value="Vaccinia Virus protein VP39"/>
    <property type="match status" value="1"/>
</dbReference>
<proteinExistence type="inferred from homology"/>
<dbReference type="PANTHER" id="PTHR10629">
    <property type="entry name" value="CYTOSINE-SPECIFIC METHYLTRANSFERASE"/>
    <property type="match status" value="1"/>
</dbReference>
<protein>
    <recommendedName>
        <fullName evidence="1">DNA (cytosine-5-)-methyltransferase</fullName>
        <ecNumber evidence="1">2.1.1.37</ecNumber>
    </recommendedName>
</protein>
<feature type="active site" evidence="6">
    <location>
        <position position="80"/>
    </location>
</feature>
<keyword evidence="3 6" id="KW-0808">Transferase</keyword>
<evidence type="ECO:0000256" key="6">
    <source>
        <dbReference type="PROSITE-ProRule" id="PRU01016"/>
    </source>
</evidence>
<organism evidence="7 8">
    <name type="scientific">Kibdelosporangium banguiense</name>
    <dbReference type="NCBI Taxonomy" id="1365924"/>
    <lineage>
        <taxon>Bacteria</taxon>
        <taxon>Bacillati</taxon>
        <taxon>Actinomycetota</taxon>
        <taxon>Actinomycetes</taxon>
        <taxon>Pseudonocardiales</taxon>
        <taxon>Pseudonocardiaceae</taxon>
        <taxon>Kibdelosporangium</taxon>
    </lineage>
</organism>
<dbReference type="InterPro" id="IPR001525">
    <property type="entry name" value="C5_MeTfrase"/>
</dbReference>
<accession>A0ABS4TFV0</accession>
<dbReference type="GO" id="GO:0032259">
    <property type="term" value="P:methylation"/>
    <property type="evidence" value="ECO:0007669"/>
    <property type="project" value="UniProtKB-KW"/>
</dbReference>
<keyword evidence="5" id="KW-0680">Restriction system</keyword>
<dbReference type="PROSITE" id="PS51679">
    <property type="entry name" value="SAM_MT_C5"/>
    <property type="match status" value="1"/>
</dbReference>
<dbReference type="PRINTS" id="PR00105">
    <property type="entry name" value="C5METTRFRASE"/>
</dbReference>
<dbReference type="SUPFAM" id="SSF53335">
    <property type="entry name" value="S-adenosyl-L-methionine-dependent methyltransferases"/>
    <property type="match status" value="1"/>
</dbReference>
<evidence type="ECO:0000256" key="1">
    <source>
        <dbReference type="ARBA" id="ARBA00011975"/>
    </source>
</evidence>
<dbReference type="InterPro" id="IPR031303">
    <property type="entry name" value="C5_meth_CS"/>
</dbReference>
<dbReference type="GO" id="GO:0003886">
    <property type="term" value="F:DNA (cytosine-5-)-methyltransferase activity"/>
    <property type="evidence" value="ECO:0007669"/>
    <property type="project" value="UniProtKB-EC"/>
</dbReference>
<keyword evidence="4 6" id="KW-0949">S-adenosyl-L-methionine</keyword>
<dbReference type="Proteomes" id="UP001519332">
    <property type="component" value="Unassembled WGS sequence"/>
</dbReference>
<dbReference type="RefSeq" id="WP_209639474.1">
    <property type="nucleotide sequence ID" value="NZ_JAGINW010000001.1"/>
</dbReference>
<comment type="caution">
    <text evidence="7">The sequence shown here is derived from an EMBL/GenBank/DDBJ whole genome shotgun (WGS) entry which is preliminary data.</text>
</comment>
<dbReference type="InterPro" id="IPR050390">
    <property type="entry name" value="C5-Methyltransferase"/>
</dbReference>
<gene>
    <name evidence="7" type="ORF">JOF56_003682</name>
</gene>
<sequence length="342" mass="36835">MAVFRETATSTYDAADLFAGPGGWDVAARDLGLRVRGIEKDHDACETRRAAGLPTYEGDVRDFDPIEFLGVPGFIASPPCQTFSPGGKGAGRKTLDLVVIGIKSLEARHTVDTFAFTDEQTALVLEPLRWMLALLDSGAPAEWAAFEQVPTVLPVWEAVADVLRREGYSVATGNLAAEEFGVPQTRSRAILVAKRSGTAALPTPTHRPLVKDVPQDNGDSSLLPWVSMAEALGWPAGLVGFPRLVDPGGRAITINGTDYRARDLRATGQPSFTVTEKARSWLRWPTESVDSEPDRVTVEEAAALQTFPADYPWKGVRTKAFQQIGNAIPPVLARAVLSAVTT</sequence>
<name>A0ABS4TFV0_9PSEU</name>
<dbReference type="InterPro" id="IPR029063">
    <property type="entry name" value="SAM-dependent_MTases_sf"/>
</dbReference>